<sequence>MPFCLNWKGSTAKIEYDDNNKKAAKAAFLLLSMINAVLLFL</sequence>
<accession>A0A420AG07</accession>
<dbReference type="Proteomes" id="UP000286246">
    <property type="component" value="Unassembled WGS sequence"/>
</dbReference>
<name>A0A420AG07_SPHD1</name>
<evidence type="ECO:0000313" key="2">
    <source>
        <dbReference type="Proteomes" id="UP000286246"/>
    </source>
</evidence>
<dbReference type="EMBL" id="RAPY01000007">
    <property type="protein sequence ID" value="RKE43292.1"/>
    <property type="molecule type" value="Genomic_DNA"/>
</dbReference>
<proteinExistence type="predicted"/>
<comment type="caution">
    <text evidence="1">The sequence shown here is derived from an EMBL/GenBank/DDBJ whole genome shotgun (WGS) entry which is preliminary data.</text>
</comment>
<reference evidence="1 2" key="1">
    <citation type="submission" date="2018-09" db="EMBL/GenBank/DDBJ databases">
        <title>Genomic Encyclopedia of Type Strains, Phase III (KMG-III): the genomes of soil and plant-associated and newly described type strains.</title>
        <authorList>
            <person name="Whitman W."/>
        </authorList>
    </citation>
    <scope>NUCLEOTIDE SEQUENCE [LARGE SCALE GENOMIC DNA]</scope>
    <source>
        <strain evidence="1 2">CECT 7938</strain>
    </source>
</reference>
<evidence type="ECO:0000313" key="1">
    <source>
        <dbReference type="EMBL" id="RKE43292.1"/>
    </source>
</evidence>
<dbReference type="AlphaFoldDB" id="A0A420AG07"/>
<organism evidence="1 2">
    <name type="scientific">Sphingobacterium detergens</name>
    <dbReference type="NCBI Taxonomy" id="1145106"/>
    <lineage>
        <taxon>Bacteria</taxon>
        <taxon>Pseudomonadati</taxon>
        <taxon>Bacteroidota</taxon>
        <taxon>Sphingobacteriia</taxon>
        <taxon>Sphingobacteriales</taxon>
        <taxon>Sphingobacteriaceae</taxon>
        <taxon>Sphingobacterium</taxon>
    </lineage>
</organism>
<protein>
    <submittedName>
        <fullName evidence="1">Uncharacterized protein</fullName>
    </submittedName>
</protein>
<gene>
    <name evidence="1" type="ORF">DFQ12_5076</name>
</gene>
<keyword evidence="2" id="KW-1185">Reference proteome</keyword>